<feature type="domain" description="Mannitol dehydrogenase N-terminal" evidence="3">
    <location>
        <begin position="7"/>
        <end position="203"/>
    </location>
</feature>
<dbReference type="Gene3D" id="1.10.1040.10">
    <property type="entry name" value="N-(1-d-carboxylethyl)-l-norvaline Dehydrogenase, domain 2"/>
    <property type="match status" value="1"/>
</dbReference>
<organism evidence="5">
    <name type="scientific">uncultured spirochete</name>
    <dbReference type="NCBI Taxonomy" id="156406"/>
    <lineage>
        <taxon>Bacteria</taxon>
        <taxon>Pseudomonadati</taxon>
        <taxon>Spirochaetota</taxon>
        <taxon>Spirochaetia</taxon>
        <taxon>Spirochaetales</taxon>
        <taxon>environmental samples</taxon>
    </lineage>
</organism>
<dbReference type="InterPro" id="IPR013131">
    <property type="entry name" value="Mannitol_DH_N"/>
</dbReference>
<dbReference type="InterPro" id="IPR013118">
    <property type="entry name" value="Mannitol_DH_C"/>
</dbReference>
<accession>A0A3P3XHH2</accession>
<name>A0A3P3XHH2_9SPIR</name>
<evidence type="ECO:0000259" key="3">
    <source>
        <dbReference type="Pfam" id="PF01232"/>
    </source>
</evidence>
<evidence type="ECO:0000256" key="1">
    <source>
        <dbReference type="ARBA" id="ARBA00023002"/>
    </source>
</evidence>
<gene>
    <name evidence="5" type="ORF">SPIROBIBN47_210005</name>
</gene>
<dbReference type="PANTHER" id="PTHR30524">
    <property type="entry name" value="MANNITOL-1-PHOSPHATE 5-DEHYDROGENASE"/>
    <property type="match status" value="1"/>
</dbReference>
<dbReference type="Pfam" id="PF01232">
    <property type="entry name" value="Mannitol_dh"/>
    <property type="match status" value="1"/>
</dbReference>
<dbReference type="EMBL" id="FWDM01000014">
    <property type="protein sequence ID" value="SLM11621.1"/>
    <property type="molecule type" value="Genomic_DNA"/>
</dbReference>
<dbReference type="InterPro" id="IPR013328">
    <property type="entry name" value="6PGD_dom2"/>
</dbReference>
<dbReference type="GO" id="GO:0008926">
    <property type="term" value="F:mannitol-1-phosphate 5-dehydrogenase activity"/>
    <property type="evidence" value="ECO:0007669"/>
    <property type="project" value="UniProtKB-EC"/>
</dbReference>
<feature type="domain" description="Mannitol dehydrogenase C-terminal" evidence="4">
    <location>
        <begin position="211"/>
        <end position="358"/>
    </location>
</feature>
<sequence length="396" mass="43854">MKPMPTLVQFGAGNIGRSFIGQLFATSGYEVIFIDVAKPLVEAINARREYNIVIKRSSAADEVLTIRNVYALDGNDHAAVAEAVADTDYVATSVGLGALPHIFPVLARGIELRAQRYPGRPLDIIIAENIHDGARYFRQSLEELLPPGFPLAENVGLVETSIGKMVPIMRKEDLATDPLLLFAEEYNELIVDKHGFRGLLPQIPTLNPVENIKAYVDRKLFIHNLGHAAAAYFGFSQSPGTRYIWQALELPGLASKVRTAMRQSAAALVREYPNDLTLASLEGHIDDLLRRFANKALGDTIYRVGRDLYRKLARNDRLIGAILLAARHDLPYSVIAEAVRAAISFRAVDEEGRLYPRDTEFIANEVPKGLAGILRDVCGLRESDVIDREVIARILY</sequence>
<dbReference type="PANTHER" id="PTHR30524:SF0">
    <property type="entry name" value="ALTRONATE OXIDOREDUCTASE-RELATED"/>
    <property type="match status" value="1"/>
</dbReference>
<dbReference type="SUPFAM" id="SSF48179">
    <property type="entry name" value="6-phosphogluconate dehydrogenase C-terminal domain-like"/>
    <property type="match status" value="1"/>
</dbReference>
<dbReference type="InterPro" id="IPR008927">
    <property type="entry name" value="6-PGluconate_DH-like_C_sf"/>
</dbReference>
<dbReference type="GO" id="GO:0019592">
    <property type="term" value="P:mannitol catabolic process"/>
    <property type="evidence" value="ECO:0007669"/>
    <property type="project" value="TreeGrafter"/>
</dbReference>
<dbReference type="GO" id="GO:0005829">
    <property type="term" value="C:cytosol"/>
    <property type="evidence" value="ECO:0007669"/>
    <property type="project" value="TreeGrafter"/>
</dbReference>
<dbReference type="InterPro" id="IPR036291">
    <property type="entry name" value="NAD(P)-bd_dom_sf"/>
</dbReference>
<dbReference type="AlphaFoldDB" id="A0A3P3XHH2"/>
<protein>
    <submittedName>
        <fullName evidence="5">Mannitol-1-phosphate 5-dehydrogenase</fullName>
        <ecNumber evidence="5">1.1.1.17</ecNumber>
    </submittedName>
</protein>
<proteinExistence type="predicted"/>
<dbReference type="EC" id="1.1.1.17" evidence="5"/>
<keyword evidence="1 5" id="KW-0560">Oxidoreductase</keyword>
<evidence type="ECO:0000259" key="4">
    <source>
        <dbReference type="Pfam" id="PF08125"/>
    </source>
</evidence>
<keyword evidence="2" id="KW-0520">NAD</keyword>
<dbReference type="Pfam" id="PF08125">
    <property type="entry name" value="Mannitol_dh_C"/>
    <property type="match status" value="1"/>
</dbReference>
<dbReference type="Gene3D" id="3.40.50.720">
    <property type="entry name" value="NAD(P)-binding Rossmann-like Domain"/>
    <property type="match status" value="1"/>
</dbReference>
<dbReference type="SUPFAM" id="SSF51735">
    <property type="entry name" value="NAD(P)-binding Rossmann-fold domains"/>
    <property type="match status" value="1"/>
</dbReference>
<evidence type="ECO:0000256" key="2">
    <source>
        <dbReference type="ARBA" id="ARBA00023027"/>
    </source>
</evidence>
<reference evidence="5" key="1">
    <citation type="submission" date="2017-02" db="EMBL/GenBank/DDBJ databases">
        <authorList>
            <person name="Regsiter A."/>
            <person name="William W."/>
        </authorList>
    </citation>
    <scope>NUCLEOTIDE SEQUENCE</scope>
    <source>
        <strain evidence="5">Bib</strain>
    </source>
</reference>
<dbReference type="PRINTS" id="PR00084">
    <property type="entry name" value="MTLDHDRGNASE"/>
</dbReference>
<dbReference type="InterPro" id="IPR000669">
    <property type="entry name" value="Mannitol_DH"/>
</dbReference>
<evidence type="ECO:0000313" key="5">
    <source>
        <dbReference type="EMBL" id="SLM11621.1"/>
    </source>
</evidence>